<dbReference type="AlphaFoldDB" id="A0A856MGU6"/>
<dbReference type="EMBL" id="CP030118">
    <property type="protein sequence ID" value="QDL08166.1"/>
    <property type="molecule type" value="Genomic_DNA"/>
</dbReference>
<accession>A0A856MGU6</accession>
<protein>
    <submittedName>
        <fullName evidence="1">Uncharacterized protein</fullName>
    </submittedName>
</protein>
<dbReference type="Proteomes" id="UP000503129">
    <property type="component" value="Chromosome"/>
</dbReference>
<proteinExistence type="predicted"/>
<keyword evidence="2" id="KW-1185">Reference proteome</keyword>
<dbReference type="KEGG" id="bsen:DP114_09855"/>
<gene>
    <name evidence="1" type="ORF">DP114_09855</name>
</gene>
<evidence type="ECO:0000313" key="2">
    <source>
        <dbReference type="Proteomes" id="UP000503129"/>
    </source>
</evidence>
<organism evidence="1 2">
    <name type="scientific">Brasilonema sennae CENA114</name>
    <dbReference type="NCBI Taxonomy" id="415709"/>
    <lineage>
        <taxon>Bacteria</taxon>
        <taxon>Bacillati</taxon>
        <taxon>Cyanobacteriota</taxon>
        <taxon>Cyanophyceae</taxon>
        <taxon>Nostocales</taxon>
        <taxon>Scytonemataceae</taxon>
        <taxon>Brasilonema</taxon>
        <taxon>Bromeliae group (in: Brasilonema)</taxon>
    </lineage>
</organism>
<evidence type="ECO:0000313" key="1">
    <source>
        <dbReference type="EMBL" id="QDL08166.1"/>
    </source>
</evidence>
<reference evidence="1 2" key="1">
    <citation type="submission" date="2018-06" db="EMBL/GenBank/DDBJ databases">
        <title>Comparative genomics of Brasilonema spp. strains.</title>
        <authorList>
            <person name="Alvarenga D.O."/>
            <person name="Fiore M.F."/>
            <person name="Varani A.M."/>
        </authorList>
    </citation>
    <scope>NUCLEOTIDE SEQUENCE [LARGE SCALE GENOMIC DNA]</scope>
    <source>
        <strain evidence="1 2">CENA114</strain>
    </source>
</reference>
<name>A0A856MGU6_9CYAN</name>
<sequence>MVLNCLPETLGERQITMPHDWVNPVLHECFLTVPVSAKRTAAALGNGAAVPMAQDIGVP</sequence>